<dbReference type="GeneID" id="108569735"/>
<evidence type="ECO:0000256" key="8">
    <source>
        <dbReference type="ARBA" id="ARBA00025800"/>
    </source>
</evidence>
<evidence type="ECO:0000256" key="3">
    <source>
        <dbReference type="ARBA" id="ARBA00022448"/>
    </source>
</evidence>
<dbReference type="InterPro" id="IPR007305">
    <property type="entry name" value="Vesicle_transpt_Got1/SFT2"/>
</dbReference>
<keyword evidence="3 9" id="KW-0813">Transport</keyword>
<accession>A0ABM1NJ86</accession>
<sequence>MDKLRRALSGDDEDDEERDIMSQFRDSATLSWNTRIKCFIGCFVVGILLTLLGSFAFFLGGITMFAVFYTLGNIVSIASTLFLVGPVSQMKKMFSHTRALATILVIVTFCLTLVAAIKWHKAVLVLVFIILQSAAMTWYSLSYIPYARDVVKKTVSACLV</sequence>
<keyword evidence="6 9" id="KW-1133">Transmembrane helix</keyword>
<comment type="function">
    <text evidence="1 9">May be involved in fusion of retrograde transport vesicles derived from an endocytic compartment with the Golgi complex.</text>
</comment>
<keyword evidence="5 9" id="KW-0653">Protein transport</keyword>
<evidence type="ECO:0000256" key="9">
    <source>
        <dbReference type="RuleBase" id="RU363111"/>
    </source>
</evidence>
<evidence type="ECO:0000256" key="1">
    <source>
        <dbReference type="ARBA" id="ARBA00003566"/>
    </source>
</evidence>
<feature type="transmembrane region" description="Helical" evidence="9">
    <location>
        <begin position="66"/>
        <end position="87"/>
    </location>
</feature>
<evidence type="ECO:0000256" key="5">
    <source>
        <dbReference type="ARBA" id="ARBA00022927"/>
    </source>
</evidence>
<comment type="subcellular location">
    <subcellularLocation>
        <location evidence="2 9">Membrane</location>
        <topology evidence="2 9">Multi-pass membrane protein</topology>
    </subcellularLocation>
</comment>
<name>A0ABM1NJ86_NICVS</name>
<reference evidence="11" key="1">
    <citation type="submission" date="2025-08" db="UniProtKB">
        <authorList>
            <consortium name="RefSeq"/>
        </authorList>
    </citation>
    <scope>IDENTIFICATION</scope>
    <source>
        <tissue evidence="11">Whole Larva</tissue>
    </source>
</reference>
<evidence type="ECO:0000313" key="10">
    <source>
        <dbReference type="Proteomes" id="UP000695000"/>
    </source>
</evidence>
<protein>
    <recommendedName>
        <fullName evidence="9">Vesicle transport protein</fullName>
    </recommendedName>
</protein>
<feature type="transmembrane region" description="Helical" evidence="9">
    <location>
        <begin position="123"/>
        <end position="144"/>
    </location>
</feature>
<dbReference type="SUPFAM" id="SSF103473">
    <property type="entry name" value="MFS general substrate transporter"/>
    <property type="match status" value="1"/>
</dbReference>
<dbReference type="Pfam" id="PF04178">
    <property type="entry name" value="Got1"/>
    <property type="match status" value="1"/>
</dbReference>
<evidence type="ECO:0000256" key="2">
    <source>
        <dbReference type="ARBA" id="ARBA00004141"/>
    </source>
</evidence>
<proteinExistence type="inferred from homology"/>
<evidence type="ECO:0000256" key="7">
    <source>
        <dbReference type="ARBA" id="ARBA00023136"/>
    </source>
</evidence>
<evidence type="ECO:0000256" key="4">
    <source>
        <dbReference type="ARBA" id="ARBA00022692"/>
    </source>
</evidence>
<comment type="similarity">
    <text evidence="8 9">Belongs to the SFT2 family.</text>
</comment>
<organism evidence="10 11">
    <name type="scientific">Nicrophorus vespilloides</name>
    <name type="common">Boreal carrion beetle</name>
    <dbReference type="NCBI Taxonomy" id="110193"/>
    <lineage>
        <taxon>Eukaryota</taxon>
        <taxon>Metazoa</taxon>
        <taxon>Ecdysozoa</taxon>
        <taxon>Arthropoda</taxon>
        <taxon>Hexapoda</taxon>
        <taxon>Insecta</taxon>
        <taxon>Pterygota</taxon>
        <taxon>Neoptera</taxon>
        <taxon>Endopterygota</taxon>
        <taxon>Coleoptera</taxon>
        <taxon>Polyphaga</taxon>
        <taxon>Staphyliniformia</taxon>
        <taxon>Silphidae</taxon>
        <taxon>Nicrophorinae</taxon>
        <taxon>Nicrophorus</taxon>
    </lineage>
</organism>
<dbReference type="InterPro" id="IPR011691">
    <property type="entry name" value="Vesicle_transpt_SFT2"/>
</dbReference>
<keyword evidence="4 9" id="KW-0812">Transmembrane</keyword>
<dbReference type="PANTHER" id="PTHR23137:SF6">
    <property type="entry name" value="VESICLE TRANSPORT PROTEIN"/>
    <property type="match status" value="1"/>
</dbReference>
<keyword evidence="7 9" id="KW-0472">Membrane</keyword>
<dbReference type="PANTHER" id="PTHR23137">
    <property type="entry name" value="VESICLE TRANSPORT PROTEIN-RELATED"/>
    <property type="match status" value="1"/>
</dbReference>
<gene>
    <name evidence="11" type="primary">LOC108569735</name>
</gene>
<evidence type="ECO:0000313" key="11">
    <source>
        <dbReference type="RefSeq" id="XP_017786886.1"/>
    </source>
</evidence>
<evidence type="ECO:0000256" key="6">
    <source>
        <dbReference type="ARBA" id="ARBA00022989"/>
    </source>
</evidence>
<feature type="transmembrane region" description="Helical" evidence="9">
    <location>
        <begin position="38"/>
        <end position="60"/>
    </location>
</feature>
<dbReference type="Proteomes" id="UP000695000">
    <property type="component" value="Unplaced"/>
</dbReference>
<dbReference type="RefSeq" id="XP_017786886.1">
    <property type="nucleotide sequence ID" value="XM_017931397.1"/>
</dbReference>
<feature type="transmembrane region" description="Helical" evidence="9">
    <location>
        <begin position="99"/>
        <end position="117"/>
    </location>
</feature>
<dbReference type="InterPro" id="IPR036259">
    <property type="entry name" value="MFS_trans_sf"/>
</dbReference>
<keyword evidence="10" id="KW-1185">Reference proteome</keyword>